<dbReference type="InterPro" id="IPR019438">
    <property type="entry name" value="Q_salvage"/>
</dbReference>
<feature type="compositionally biased region" description="Basic and acidic residues" evidence="7">
    <location>
        <begin position="528"/>
        <end position="542"/>
    </location>
</feature>
<keyword evidence="9" id="KW-1185">Reference proteome</keyword>
<dbReference type="OrthoDB" id="416777at2759"/>
<comment type="caution">
    <text evidence="8">The sequence shown here is derived from an EMBL/GenBank/DDBJ whole genome shotgun (WGS) entry which is preliminary data.</text>
</comment>
<evidence type="ECO:0000313" key="9">
    <source>
        <dbReference type="Proteomes" id="UP000494106"/>
    </source>
</evidence>
<dbReference type="GO" id="GO:0006400">
    <property type="term" value="P:tRNA modification"/>
    <property type="evidence" value="ECO:0007669"/>
    <property type="project" value="TreeGrafter"/>
</dbReference>
<protein>
    <recommendedName>
        <fullName evidence="3 6">Queuosine 5'-phosphate N-glycosylase/hydrolase</fullName>
        <ecNumber evidence="6">3.2.2.-</ecNumber>
    </recommendedName>
    <alternativeName>
        <fullName evidence="4 6">Queuosine-nucleotide N-glycosylase/hydrolase</fullName>
    </alternativeName>
</protein>
<feature type="compositionally biased region" description="Basic and acidic residues" evidence="7">
    <location>
        <begin position="327"/>
        <end position="342"/>
    </location>
</feature>
<keyword evidence="1 6" id="KW-0378">Hydrolase</keyword>
<evidence type="ECO:0000256" key="1">
    <source>
        <dbReference type="ARBA" id="ARBA00022801"/>
    </source>
</evidence>
<feature type="compositionally biased region" description="Basic and acidic residues" evidence="7">
    <location>
        <begin position="503"/>
        <end position="517"/>
    </location>
</feature>
<dbReference type="Proteomes" id="UP000494106">
    <property type="component" value="Unassembled WGS sequence"/>
</dbReference>
<feature type="compositionally biased region" description="Basic and acidic residues" evidence="7">
    <location>
        <begin position="353"/>
        <end position="367"/>
    </location>
</feature>
<feature type="compositionally biased region" description="Basic and acidic residues" evidence="7">
    <location>
        <begin position="478"/>
        <end position="492"/>
    </location>
</feature>
<proteinExistence type="inferred from homology"/>
<evidence type="ECO:0000256" key="4">
    <source>
        <dbReference type="ARBA" id="ARBA00035393"/>
    </source>
</evidence>
<evidence type="ECO:0000313" key="8">
    <source>
        <dbReference type="EMBL" id="CAB3239549.1"/>
    </source>
</evidence>
<feature type="region of interest" description="Disordered" evidence="7">
    <location>
        <begin position="327"/>
        <end position="586"/>
    </location>
</feature>
<comment type="function">
    <text evidence="6">Catalyzes the hydrolysis of queuosine 5'-phosphate, releasing the nucleobase queuine (q). Is required for salvage of queuine from exogenous queuosine (Q) that is imported and then converted to queuosine 5'-phosphate intracellularly.</text>
</comment>
<dbReference type="AlphaFoldDB" id="A0A8S1A128"/>
<gene>
    <name evidence="8" type="ORF">APLA_LOCUS7820</name>
</gene>
<feature type="compositionally biased region" description="Basic and acidic residues" evidence="7">
    <location>
        <begin position="378"/>
        <end position="392"/>
    </location>
</feature>
<evidence type="ECO:0000256" key="2">
    <source>
        <dbReference type="ARBA" id="ARBA00035119"/>
    </source>
</evidence>
<comment type="catalytic activity">
    <reaction evidence="5 6">
        <text>queuosine 5'-phosphate + H2O = queuine + D-ribose 5-phosphate</text>
        <dbReference type="Rhea" id="RHEA:75387"/>
        <dbReference type="ChEBI" id="CHEBI:15377"/>
        <dbReference type="ChEBI" id="CHEBI:17433"/>
        <dbReference type="ChEBI" id="CHEBI:78346"/>
        <dbReference type="ChEBI" id="CHEBI:194371"/>
    </reaction>
    <physiologicalReaction direction="left-to-right" evidence="5 6">
        <dbReference type="Rhea" id="RHEA:75388"/>
    </physiologicalReaction>
</comment>
<feature type="compositionally biased region" description="Basic and acidic residues" evidence="7">
    <location>
        <begin position="453"/>
        <end position="467"/>
    </location>
</feature>
<feature type="compositionally biased region" description="Basic and acidic residues" evidence="7">
    <location>
        <begin position="553"/>
        <end position="567"/>
    </location>
</feature>
<dbReference type="EMBL" id="CADEBC010000503">
    <property type="protein sequence ID" value="CAB3239549.1"/>
    <property type="molecule type" value="Genomic_DNA"/>
</dbReference>
<dbReference type="PANTHER" id="PTHR21314:SF0">
    <property type="entry name" value="QUEUOSINE 5'-PHOSPHATE N-GLYCOSYLASE_HYDROLASE"/>
    <property type="match status" value="1"/>
</dbReference>
<name>A0A8S1A128_ARCPL</name>
<dbReference type="GO" id="GO:0016787">
    <property type="term" value="F:hydrolase activity"/>
    <property type="evidence" value="ECO:0007669"/>
    <property type="project" value="UniProtKB-KW"/>
</dbReference>
<evidence type="ECO:0000256" key="6">
    <source>
        <dbReference type="RuleBase" id="RU365002"/>
    </source>
</evidence>
<sequence length="586" mass="65286">MAPEVLLPAQSGEFIAKNAKYVKIHETGLDKLSDEMVLSIKNKLEVPDTGVSIMQVLKDHERAADWVFVADALNFCFWSYTNAQKWTVDGQTGYYALEAALARAMKEGIDITNPGYYSMITKEQLQSIMRGDNEVQIPLFEERLSVLHQVGAVLLTKYNGTFVNCLKEANKSAVKLLDIIVNDFPCFRDVATYKGQKVALYKRAQILVADLWNLFGGTGLGEFTDIDKITMFADYRIPQVLAYFGVLTYSDELMDKLKNDVLLPSGSEEEVEIRGCSIHAIELLKKRIEGKIQGQNVEVPNSSLIDYYLWCYRRKYADKMESIPFHKTLDRDPSDEKSEKGSRISRRGGGRLPSDRDPSDEKSEKGSRISRRGGGRLPSDRDPSDEKSEKGSRISRRGGGRLPSDRAPSDEKSEKGSRISRRGGGRLPSDRDPSDEKSEKGSRISRRGGGRLPSDRDPSDEKSEKGSRISRRGGGRLPSDRDPSDEKSEKGSRISRRGGGRLPSDRDPSDEKSEKGSRISRRGGGRLPSDRDPSDEKSEKGSRISRRGGGRLPSDRDPSDEKSEKGSRISRRGGGRLPSDRDPSAR</sequence>
<reference evidence="8 9" key="1">
    <citation type="submission" date="2020-04" db="EMBL/GenBank/DDBJ databases">
        <authorList>
            <person name="Wallbank WR R."/>
            <person name="Pardo Diaz C."/>
            <person name="Kozak K."/>
            <person name="Martin S."/>
            <person name="Jiggins C."/>
            <person name="Moest M."/>
            <person name="Warren A I."/>
            <person name="Byers J.R.P. K."/>
            <person name="Montejo-Kovacevich G."/>
            <person name="Yen C E."/>
        </authorList>
    </citation>
    <scope>NUCLEOTIDE SEQUENCE [LARGE SCALE GENOMIC DNA]</scope>
</reference>
<dbReference type="PANTHER" id="PTHR21314">
    <property type="entry name" value="QUEUOSINE 5'-PHOSPHATE N-GLYCOSYLASE_HYDROLASE-RELATED"/>
    <property type="match status" value="1"/>
</dbReference>
<organism evidence="8 9">
    <name type="scientific">Arctia plantaginis</name>
    <name type="common">Wood tiger moth</name>
    <name type="synonym">Phalaena plantaginis</name>
    <dbReference type="NCBI Taxonomy" id="874455"/>
    <lineage>
        <taxon>Eukaryota</taxon>
        <taxon>Metazoa</taxon>
        <taxon>Ecdysozoa</taxon>
        <taxon>Arthropoda</taxon>
        <taxon>Hexapoda</taxon>
        <taxon>Insecta</taxon>
        <taxon>Pterygota</taxon>
        <taxon>Neoptera</taxon>
        <taxon>Endopterygota</taxon>
        <taxon>Lepidoptera</taxon>
        <taxon>Glossata</taxon>
        <taxon>Ditrysia</taxon>
        <taxon>Noctuoidea</taxon>
        <taxon>Erebidae</taxon>
        <taxon>Arctiinae</taxon>
        <taxon>Arctia</taxon>
    </lineage>
</organism>
<dbReference type="EC" id="3.2.2.-" evidence="6"/>
<feature type="compositionally biased region" description="Basic and acidic residues" evidence="7">
    <location>
        <begin position="428"/>
        <end position="442"/>
    </location>
</feature>
<comment type="similarity">
    <text evidence="2 6">Belongs to the QNG1 protein family.</text>
</comment>
<evidence type="ECO:0000256" key="3">
    <source>
        <dbReference type="ARBA" id="ARBA00035306"/>
    </source>
</evidence>
<evidence type="ECO:0000256" key="5">
    <source>
        <dbReference type="ARBA" id="ARBA00048204"/>
    </source>
</evidence>
<evidence type="ECO:0000256" key="7">
    <source>
        <dbReference type="SAM" id="MobiDB-lite"/>
    </source>
</evidence>
<accession>A0A8S1A128</accession>
<dbReference type="Pfam" id="PF10343">
    <property type="entry name" value="Q_salvage"/>
    <property type="match status" value="1"/>
</dbReference>
<feature type="compositionally biased region" description="Basic and acidic residues" evidence="7">
    <location>
        <begin position="403"/>
        <end position="417"/>
    </location>
</feature>